<comment type="subcellular location">
    <subcellularLocation>
        <location evidence="1">Cell membrane</location>
        <topology evidence="1">Multi-pass membrane protein</topology>
    </subcellularLocation>
</comment>
<evidence type="ECO:0000256" key="2">
    <source>
        <dbReference type="ARBA" id="ARBA00022475"/>
    </source>
</evidence>
<comment type="caution">
    <text evidence="7">The sequence shown here is derived from an EMBL/GenBank/DDBJ whole genome shotgun (WGS) entry which is preliminary data.</text>
</comment>
<feature type="transmembrane region" description="Helical" evidence="6">
    <location>
        <begin position="410"/>
        <end position="432"/>
    </location>
</feature>
<feature type="transmembrane region" description="Helical" evidence="6">
    <location>
        <begin position="94"/>
        <end position="117"/>
    </location>
</feature>
<feature type="transmembrane region" description="Helical" evidence="6">
    <location>
        <begin position="286"/>
        <end position="304"/>
    </location>
</feature>
<keyword evidence="4 6" id="KW-1133">Transmembrane helix</keyword>
<sequence>MRDADTGTASPTTASTTTAIRGSSLLLVGRLLAIAAGIVVQVLVVRHLSQEAFGAFAYCISVTTFLTIFVSLGMEQTMSRFTAIYDERGQHDRLAGALLFYIAVVLVISGVTVVVVVLGRDQLAGTVIHDRTSAELLAVMVLLAPLQALDTLSSTLFAVHGRPDAIFWRRYVITPVLRIGVVMVMLAMDASVIVLGVGYVVAAGVGLLVYAPQVWRLLRQHGVIARGLRPVLPAGELLRFTGTAVVADLLAIVLFASDAIIVGWISGAAGVAVLQATQPLASGNLVIFYALIPVFLPAASRLFASGAPGRAQELYATCSVWIAVFTFPVAALTIGCASTVTETLFGERYAAAGPVLCTMAVGQYLLAVFGLSGLTLKAHGVLRNLAVASVVVTVVNVAGNILLVERLGPLGAAIGTTAAITLLTIVRCLVVRHDLGVWPIDRRLCRGLLRILALGTVVATPNLLFEPSLAADVAIVAAASMALLWSSRRDLRVLDVFPEAGRLRLLRVLLQAR</sequence>
<dbReference type="RefSeq" id="WP_030195249.1">
    <property type="nucleotide sequence ID" value="NZ_BMNZ01000004.1"/>
</dbReference>
<feature type="transmembrane region" description="Helical" evidence="6">
    <location>
        <begin position="25"/>
        <end position="46"/>
    </location>
</feature>
<evidence type="ECO:0000256" key="3">
    <source>
        <dbReference type="ARBA" id="ARBA00022692"/>
    </source>
</evidence>
<evidence type="ECO:0000313" key="7">
    <source>
        <dbReference type="EMBL" id="GGM94596.1"/>
    </source>
</evidence>
<dbReference type="PANTHER" id="PTHR30250:SF11">
    <property type="entry name" value="O-ANTIGEN TRANSPORTER-RELATED"/>
    <property type="match status" value="1"/>
</dbReference>
<feature type="transmembrane region" description="Helical" evidence="6">
    <location>
        <begin position="171"/>
        <end position="187"/>
    </location>
</feature>
<evidence type="ECO:0000256" key="4">
    <source>
        <dbReference type="ARBA" id="ARBA00022989"/>
    </source>
</evidence>
<feature type="transmembrane region" description="Helical" evidence="6">
    <location>
        <begin position="52"/>
        <end position="73"/>
    </location>
</feature>
<dbReference type="PANTHER" id="PTHR30250">
    <property type="entry name" value="PST FAMILY PREDICTED COLANIC ACID TRANSPORTER"/>
    <property type="match status" value="1"/>
</dbReference>
<evidence type="ECO:0000313" key="8">
    <source>
        <dbReference type="Proteomes" id="UP000623461"/>
    </source>
</evidence>
<feature type="transmembrane region" description="Helical" evidence="6">
    <location>
        <begin position="444"/>
        <end position="463"/>
    </location>
</feature>
<accession>A0ABQ2HXK0</accession>
<proteinExistence type="predicted"/>
<gene>
    <name evidence="7" type="ORF">GCM10009721_21120</name>
</gene>
<evidence type="ECO:0000256" key="5">
    <source>
        <dbReference type="ARBA" id="ARBA00023136"/>
    </source>
</evidence>
<protein>
    <recommendedName>
        <fullName evidence="9">Polysaccharide biosynthesis protein C-terminal domain-containing protein</fullName>
    </recommendedName>
</protein>
<dbReference type="EMBL" id="BMNZ01000004">
    <property type="protein sequence ID" value="GGM94596.1"/>
    <property type="molecule type" value="Genomic_DNA"/>
</dbReference>
<name>A0ABQ2HXK0_9MICO</name>
<feature type="transmembrane region" description="Helical" evidence="6">
    <location>
        <begin position="193"/>
        <end position="211"/>
    </location>
</feature>
<keyword evidence="2" id="KW-1003">Cell membrane</keyword>
<keyword evidence="3 6" id="KW-0812">Transmembrane</keyword>
<evidence type="ECO:0008006" key="9">
    <source>
        <dbReference type="Google" id="ProtNLM"/>
    </source>
</evidence>
<dbReference type="Proteomes" id="UP000623461">
    <property type="component" value="Unassembled WGS sequence"/>
</dbReference>
<feature type="transmembrane region" description="Helical" evidence="6">
    <location>
        <begin position="249"/>
        <end position="274"/>
    </location>
</feature>
<feature type="transmembrane region" description="Helical" evidence="6">
    <location>
        <begin position="137"/>
        <end position="159"/>
    </location>
</feature>
<evidence type="ECO:0000256" key="6">
    <source>
        <dbReference type="SAM" id="Phobius"/>
    </source>
</evidence>
<dbReference type="InterPro" id="IPR002797">
    <property type="entry name" value="Polysacc_synth"/>
</dbReference>
<feature type="transmembrane region" description="Helical" evidence="6">
    <location>
        <begin position="316"/>
        <end position="340"/>
    </location>
</feature>
<feature type="transmembrane region" description="Helical" evidence="6">
    <location>
        <begin position="469"/>
        <end position="486"/>
    </location>
</feature>
<organism evidence="7 8">
    <name type="scientific">Terrabacter tumescens</name>
    <dbReference type="NCBI Taxonomy" id="60443"/>
    <lineage>
        <taxon>Bacteria</taxon>
        <taxon>Bacillati</taxon>
        <taxon>Actinomycetota</taxon>
        <taxon>Actinomycetes</taxon>
        <taxon>Micrococcales</taxon>
        <taxon>Intrasporangiaceae</taxon>
        <taxon>Terrabacter</taxon>
    </lineage>
</organism>
<feature type="transmembrane region" description="Helical" evidence="6">
    <location>
        <begin position="352"/>
        <end position="373"/>
    </location>
</feature>
<keyword evidence="8" id="KW-1185">Reference proteome</keyword>
<reference evidence="8" key="1">
    <citation type="journal article" date="2019" name="Int. J. Syst. Evol. Microbiol.">
        <title>The Global Catalogue of Microorganisms (GCM) 10K type strain sequencing project: providing services to taxonomists for standard genome sequencing and annotation.</title>
        <authorList>
            <consortium name="The Broad Institute Genomics Platform"/>
            <consortium name="The Broad Institute Genome Sequencing Center for Infectious Disease"/>
            <person name="Wu L."/>
            <person name="Ma J."/>
        </authorList>
    </citation>
    <scope>NUCLEOTIDE SEQUENCE [LARGE SCALE GENOMIC DNA]</scope>
    <source>
        <strain evidence="8">JCM 1365</strain>
    </source>
</reference>
<dbReference type="InterPro" id="IPR050833">
    <property type="entry name" value="Poly_Biosynth_Transport"/>
</dbReference>
<keyword evidence="5 6" id="KW-0472">Membrane</keyword>
<evidence type="ECO:0000256" key="1">
    <source>
        <dbReference type="ARBA" id="ARBA00004651"/>
    </source>
</evidence>
<dbReference type="Pfam" id="PF01943">
    <property type="entry name" value="Polysacc_synt"/>
    <property type="match status" value="1"/>
</dbReference>
<feature type="transmembrane region" description="Helical" evidence="6">
    <location>
        <begin position="385"/>
        <end position="404"/>
    </location>
</feature>